<evidence type="ECO:0000313" key="2">
    <source>
        <dbReference type="Proteomes" id="UP001597338"/>
    </source>
</evidence>
<proteinExistence type="predicted"/>
<accession>A0ABW4VEK4</accession>
<reference evidence="2" key="1">
    <citation type="journal article" date="2019" name="Int. J. Syst. Evol. Microbiol.">
        <title>The Global Catalogue of Microorganisms (GCM) 10K type strain sequencing project: providing services to taxonomists for standard genome sequencing and annotation.</title>
        <authorList>
            <consortium name="The Broad Institute Genomics Platform"/>
            <consortium name="The Broad Institute Genome Sequencing Center for Infectious Disease"/>
            <person name="Wu L."/>
            <person name="Ma J."/>
        </authorList>
    </citation>
    <scope>NUCLEOTIDE SEQUENCE [LARGE SCALE GENOMIC DNA]</scope>
    <source>
        <strain evidence="2">CCM 7043</strain>
    </source>
</reference>
<protein>
    <recommendedName>
        <fullName evidence="3">GNAT family N-acetyltransferase</fullName>
    </recommendedName>
</protein>
<evidence type="ECO:0000313" key="1">
    <source>
        <dbReference type="EMBL" id="MFD2027902.1"/>
    </source>
</evidence>
<sequence length="158" mass="17027">MIVGVLAEWQNDAAPVQLHPGDVGWYWRFGAQETAAAVRTWTRDGRVLAVGLLDGDRLLRLTTAPDVRRDEELGRQLAADLTTPERGVLPGGAVNVEAPADALVNELLADEGWGTDAPFAPLLRDLAEPVEATGVRVEVAGPDRVSERTAVQRASWGR</sequence>
<evidence type="ECO:0008006" key="3">
    <source>
        <dbReference type="Google" id="ProtNLM"/>
    </source>
</evidence>
<dbReference type="EMBL" id="JBHUHF010000001">
    <property type="protein sequence ID" value="MFD2027902.1"/>
    <property type="molecule type" value="Genomic_DNA"/>
</dbReference>
<name>A0ABW4VEK4_9MICO</name>
<gene>
    <name evidence="1" type="ORF">ACFSL2_20570</name>
</gene>
<keyword evidence="2" id="KW-1185">Reference proteome</keyword>
<comment type="caution">
    <text evidence="1">The sequence shown here is derived from an EMBL/GenBank/DDBJ whole genome shotgun (WGS) entry which is preliminary data.</text>
</comment>
<organism evidence="1 2">
    <name type="scientific">Promicromonospora aerolata</name>
    <dbReference type="NCBI Taxonomy" id="195749"/>
    <lineage>
        <taxon>Bacteria</taxon>
        <taxon>Bacillati</taxon>
        <taxon>Actinomycetota</taxon>
        <taxon>Actinomycetes</taxon>
        <taxon>Micrococcales</taxon>
        <taxon>Promicromonosporaceae</taxon>
        <taxon>Promicromonospora</taxon>
    </lineage>
</organism>
<dbReference type="Proteomes" id="UP001597338">
    <property type="component" value="Unassembled WGS sequence"/>
</dbReference>
<dbReference type="RefSeq" id="WP_377199619.1">
    <property type="nucleotide sequence ID" value="NZ_JBHUHF010000001.1"/>
</dbReference>